<dbReference type="Proteomes" id="UP000000440">
    <property type="component" value="Chromosome"/>
</dbReference>
<accession>Q8DI63</accession>
<dbReference type="KEGG" id="tel:tsl1728"/>
<keyword evidence="2" id="KW-1185">Reference proteome</keyword>
<dbReference type="STRING" id="197221.gene:10748332"/>
<reference evidence="1 2" key="1">
    <citation type="journal article" date="2002" name="DNA Res.">
        <title>Complete genome structure of the thermophilic cyanobacterium Thermosynechococcus elongatus BP-1.</title>
        <authorList>
            <person name="Nakamura Y."/>
            <person name="Kaneko T."/>
            <person name="Sato S."/>
            <person name="Ikeuchi M."/>
            <person name="Katoh H."/>
            <person name="Sasamoto S."/>
            <person name="Watanabe A."/>
            <person name="Iriguchi M."/>
            <person name="Kawashima K."/>
            <person name="Kimura T."/>
            <person name="Kishida Y."/>
            <person name="Kiyokawa C."/>
            <person name="Kohara M."/>
            <person name="Matsumoto M."/>
            <person name="Matsuno A."/>
            <person name="Nakazaki N."/>
            <person name="Shimpo S."/>
            <person name="Sugimoto M."/>
            <person name="Takeuchi C."/>
            <person name="Yamada M."/>
            <person name="Tabata S."/>
        </authorList>
    </citation>
    <scope>NUCLEOTIDE SEQUENCE [LARGE SCALE GENOMIC DNA]</scope>
    <source>
        <strain evidence="2">IAM M-273 / NIES-2133 / BP-1</strain>
    </source>
</reference>
<dbReference type="AlphaFoldDB" id="Q8DI63"/>
<organism evidence="1 2">
    <name type="scientific">Thermosynechococcus vestitus (strain NIES-2133 / IAM M-273 / BP-1)</name>
    <dbReference type="NCBI Taxonomy" id="197221"/>
    <lineage>
        <taxon>Bacteria</taxon>
        <taxon>Bacillati</taxon>
        <taxon>Cyanobacteriota</taxon>
        <taxon>Cyanophyceae</taxon>
        <taxon>Acaryochloridales</taxon>
        <taxon>Thermosynechococcaceae</taxon>
        <taxon>Thermosynechococcus</taxon>
    </lineage>
</organism>
<gene>
    <name evidence="1" type="ordered locus">tsl1728</name>
</gene>
<dbReference type="EMBL" id="BA000039">
    <property type="protein sequence ID" value="BAC09280.1"/>
    <property type="molecule type" value="Genomic_DNA"/>
</dbReference>
<protein>
    <submittedName>
        <fullName evidence="1">Tsl1728 protein</fullName>
    </submittedName>
</protein>
<dbReference type="EnsemblBacteria" id="BAC09280">
    <property type="protein sequence ID" value="BAC09280"/>
    <property type="gene ID" value="BAC09280"/>
</dbReference>
<sequence>MDVRTDKQCHNSVISVIWVKSLAPLNKRVTRHPEKGVGNLGVVPTPQSQTCCQYSQTSIGAF</sequence>
<proteinExistence type="predicted"/>
<name>Q8DI63_THEVB</name>
<evidence type="ECO:0000313" key="1">
    <source>
        <dbReference type="EMBL" id="BAC09280.1"/>
    </source>
</evidence>
<evidence type="ECO:0000313" key="2">
    <source>
        <dbReference type="Proteomes" id="UP000000440"/>
    </source>
</evidence>